<dbReference type="EMBL" id="JMKJ01000590">
    <property type="protein sequence ID" value="KGG50274.1"/>
    <property type="molecule type" value="Genomic_DNA"/>
</dbReference>
<dbReference type="GO" id="GO:0003735">
    <property type="term" value="F:structural constituent of ribosome"/>
    <property type="evidence" value="ECO:0007669"/>
    <property type="project" value="InterPro"/>
</dbReference>
<dbReference type="FunFam" id="1.10.287.3980:FF:000001">
    <property type="entry name" value="Mitochondrial ribosomal protein L34"/>
    <property type="match status" value="1"/>
</dbReference>
<dbReference type="PANTHER" id="PTHR14503:SF4">
    <property type="entry name" value="LARGE RIBOSOMAL SUBUNIT PROTEIN BL34M"/>
    <property type="match status" value="1"/>
</dbReference>
<organism evidence="5 6">
    <name type="scientific">Mitosporidium daphniae</name>
    <dbReference type="NCBI Taxonomy" id="1485682"/>
    <lineage>
        <taxon>Eukaryota</taxon>
        <taxon>Fungi</taxon>
        <taxon>Fungi incertae sedis</taxon>
        <taxon>Microsporidia</taxon>
        <taxon>Mitosporidium</taxon>
    </lineage>
</organism>
<comment type="similarity">
    <text evidence="1">Belongs to the bacterial ribosomal protein bL34 family.</text>
</comment>
<evidence type="ECO:0000256" key="2">
    <source>
        <dbReference type="ARBA" id="ARBA00022980"/>
    </source>
</evidence>
<dbReference type="OrthoDB" id="431691at2759"/>
<name>A0A098VNA2_9MICR</name>
<dbReference type="Pfam" id="PF00468">
    <property type="entry name" value="Ribosomal_L34"/>
    <property type="match status" value="1"/>
</dbReference>
<dbReference type="RefSeq" id="XP_013236701.1">
    <property type="nucleotide sequence ID" value="XM_013381247.1"/>
</dbReference>
<evidence type="ECO:0000313" key="5">
    <source>
        <dbReference type="EMBL" id="KGG50274.1"/>
    </source>
</evidence>
<accession>A0A098VNA2</accession>
<dbReference type="HOGENOM" id="CLU_129938_0_1_1"/>
<dbReference type="InterPro" id="IPR000271">
    <property type="entry name" value="Ribosomal_bL34"/>
</dbReference>
<evidence type="ECO:0000256" key="3">
    <source>
        <dbReference type="ARBA" id="ARBA00023274"/>
    </source>
</evidence>
<proteinExistence type="inferred from homology"/>
<dbReference type="GO" id="GO:0006412">
    <property type="term" value="P:translation"/>
    <property type="evidence" value="ECO:0007669"/>
    <property type="project" value="InterPro"/>
</dbReference>
<dbReference type="GeneID" id="25260885"/>
<evidence type="ECO:0000313" key="6">
    <source>
        <dbReference type="Proteomes" id="UP000029725"/>
    </source>
</evidence>
<sequence>MFGRFARFGCGPLVSQLSSIKFKGNIFSASTVLARGPPACSNQHTFGSSIIARWTCYGTEFQPSTRKRKRKHGFLKRKSTRSGMRILRRRMNKGRRYLSH</sequence>
<keyword evidence="2 5" id="KW-0689">Ribosomal protein</keyword>
<keyword evidence="6" id="KW-1185">Reference proteome</keyword>
<keyword evidence="3" id="KW-0687">Ribonucleoprotein</keyword>
<dbReference type="AlphaFoldDB" id="A0A098VNA2"/>
<evidence type="ECO:0000256" key="1">
    <source>
        <dbReference type="ARBA" id="ARBA00010111"/>
    </source>
</evidence>
<dbReference type="PANTHER" id="PTHR14503">
    <property type="entry name" value="MITOCHONDRIAL RIBOSOMAL PROTEIN 34 FAMILY MEMBER"/>
    <property type="match status" value="1"/>
</dbReference>
<dbReference type="NCBIfam" id="TIGR01030">
    <property type="entry name" value="rpmH_bact"/>
    <property type="match status" value="1"/>
</dbReference>
<dbReference type="VEuPathDB" id="MicrosporidiaDB:DI09_7p530"/>
<dbReference type="Proteomes" id="UP000029725">
    <property type="component" value="Unassembled WGS sequence"/>
</dbReference>
<gene>
    <name evidence="5" type="ORF">DI09_7p530</name>
</gene>
<reference evidence="5 6" key="1">
    <citation type="submission" date="2014-04" db="EMBL/GenBank/DDBJ databases">
        <title>A new species of microsporidia sheds light on the evolution of extreme parasitism.</title>
        <authorList>
            <person name="Haag K.L."/>
            <person name="James T.Y."/>
            <person name="Larsson R."/>
            <person name="Schaer T.M."/>
            <person name="Refardt D."/>
            <person name="Pombert J.-F."/>
            <person name="Ebert D."/>
        </authorList>
    </citation>
    <scope>NUCLEOTIDE SEQUENCE [LARGE SCALE GENOMIC DNA]</scope>
    <source>
        <strain evidence="5 6">UGP3</strain>
        <tissue evidence="5">Spores</tissue>
    </source>
</reference>
<dbReference type="GO" id="GO:0005762">
    <property type="term" value="C:mitochondrial large ribosomal subunit"/>
    <property type="evidence" value="ECO:0007669"/>
    <property type="project" value="TreeGrafter"/>
</dbReference>
<evidence type="ECO:0000256" key="4">
    <source>
        <dbReference type="ARBA" id="ARBA00035274"/>
    </source>
</evidence>
<protein>
    <recommendedName>
        <fullName evidence="4">Large ribosomal subunit protein bL34m</fullName>
    </recommendedName>
</protein>
<dbReference type="Gene3D" id="1.10.287.3980">
    <property type="match status" value="1"/>
</dbReference>
<comment type="caution">
    <text evidence="5">The sequence shown here is derived from an EMBL/GenBank/DDBJ whole genome shotgun (WGS) entry which is preliminary data.</text>
</comment>